<evidence type="ECO:0000313" key="6">
    <source>
        <dbReference type="EMBL" id="KAE8366857.1"/>
    </source>
</evidence>
<gene>
    <name evidence="6" type="ORF">BDV27DRAFT_155491</name>
</gene>
<evidence type="ECO:0000256" key="3">
    <source>
        <dbReference type="PROSITE-ProRule" id="PRU00221"/>
    </source>
</evidence>
<evidence type="ECO:0000259" key="5">
    <source>
        <dbReference type="PROSITE" id="PS50837"/>
    </source>
</evidence>
<feature type="region of interest" description="Disordered" evidence="4">
    <location>
        <begin position="1"/>
        <end position="56"/>
    </location>
</feature>
<dbReference type="PROSITE" id="PS50294">
    <property type="entry name" value="WD_REPEATS_REGION"/>
    <property type="match status" value="2"/>
</dbReference>
<dbReference type="Pfam" id="PF00400">
    <property type="entry name" value="WD40"/>
    <property type="match status" value="6"/>
</dbReference>
<dbReference type="Gene3D" id="3.40.50.300">
    <property type="entry name" value="P-loop containing nucleotide triphosphate hydrolases"/>
    <property type="match status" value="1"/>
</dbReference>
<dbReference type="Gene3D" id="2.130.10.10">
    <property type="entry name" value="YVTN repeat-like/Quinoprotein amine dehydrogenase"/>
    <property type="match status" value="3"/>
</dbReference>
<feature type="repeat" description="WD" evidence="3">
    <location>
        <begin position="1107"/>
        <end position="1148"/>
    </location>
</feature>
<sequence>MRKFNELRSKISSRSRSRHSNQTSQGISSDPRHTNPIEQQQAPPLDSPTPDDNKNNRRLISIHEDLWNRAYKELKEDPVKEKYMKTYEQLVSDIFLRQPTNGSVCAEPVHEGKSDADNAPWTEDQLQRIIQRGLDKVNASQKRIDSASEVFDVVQNLKPIFNAVLSNTPHTALPWAIVSSTLSIIANPVRSTKALYDGVSHVVGRMQWYSKITDRLLQTGSENGHHRLEEVRKQLETGMLDMYKCMLFYEIKCVCFYHKNQFSVFVRGLFNVDDWDGSLTKINEQENALRSDLQQYKLEQILDGVAAKNKTRDGVDDEYRECLKSLGVVNPLLRTKDIIARKNEVLKDCYKWVFQTKSYQDFMNWEGEDTPNLLWIQGQAGTGKTMLLAGIMEELNTFPANSVSPTTLHFFFQDKDGQIDQSLMAVKSLLWLLLSQYPYLVQYVHKQMQGSRDNLFDGDYAFTIASDLIRAMLQDDKIDPVILILDGLDECEYKARTMLISFLGSLLQLNSRDNVRVKVIISSRPLEEIKIAVKSIKSTILRATIEVDNISLDAPITAFIEWNIGRLEECTEDKTRLLALRKELRKRASNTFLWVSLVCQELSHYGLHMWEDILSEIPDGLVELYNNLLARLEGSKYKRHVQTCKRVLIISILANQPLSLSEIALLAQIEEGSIRSIVHDCRSFLTIQGDTVYLFHQSVQDYLQDNYSRLQIQPREHIHRSIFELSLKGMEDQLQRNMYKLPYAGSIFEMNSLPDPDPLRAIRYSCRFWVHHLKHSDSTYDACDMIYSFLQKHFIHWLEALSLMHMMPDSIEILDELKPLTTSHSILHEFLQDAKRFTMKNQHTASTAPLQLYSSGLLFSPQSSIIRREFEKEIPAWVIRFPSIESKWDAVLQSLDHPSDVRFACFSPDGRLLASSSWGSSIAEYSIINVCDANTGGLKQRLKSSNSMSSLAFSPDSQRLVATCWNNWIRVWDTVTWTESNISHPYERSIIGFTSRNDLIVSTAGFSTLSIWNISLSASYPKIKIETDAEIGAVSFSPDAELLAHTRRDKTIRIWKTSTGMFKQTLVDLVGSIEDVLAFSPNNDMLVSGSRDSFRLWKIAAQEPTFTFPHSGSVKAVAFSRDSNLVASGCSDYVIRLWNTRTGHLEQVLEGHSSTPISLSFSVDGQVLASGSEDHTLKLWDLTQGKRDPTQNSERIALPYSDNLSDMTIAAIELSPDEQQVAAGSWGGVVTLWDLKTGNLQYTLKQTTSCSHLAFTRDSQQLVWAGFETENHVCNAKSGSYEGETMKRPALLRLQREPSTRKPEVLFEDGWVVAVSSGQRILWLPPEHRPAHCIDLQCIKNGNMLICGTDKGHVHFYEFQVGGDLT</sequence>
<dbReference type="OrthoDB" id="674604at2759"/>
<dbReference type="Proteomes" id="UP000326268">
    <property type="component" value="Unassembled WGS sequence"/>
</dbReference>
<evidence type="ECO:0000313" key="7">
    <source>
        <dbReference type="Proteomes" id="UP000326268"/>
    </source>
</evidence>
<feature type="repeat" description="WD" evidence="3">
    <location>
        <begin position="941"/>
        <end position="973"/>
    </location>
</feature>
<evidence type="ECO:0000256" key="1">
    <source>
        <dbReference type="ARBA" id="ARBA00022574"/>
    </source>
</evidence>
<keyword evidence="2" id="KW-0677">Repeat</keyword>
<dbReference type="InterPro" id="IPR056884">
    <property type="entry name" value="NPHP3-like_N"/>
</dbReference>
<dbReference type="InterPro" id="IPR036322">
    <property type="entry name" value="WD40_repeat_dom_sf"/>
</dbReference>
<dbReference type="GeneID" id="43656597"/>
<dbReference type="InterPro" id="IPR027417">
    <property type="entry name" value="P-loop_NTPase"/>
</dbReference>
<dbReference type="SMART" id="SM00320">
    <property type="entry name" value="WD40"/>
    <property type="match status" value="8"/>
</dbReference>
<dbReference type="InterPro" id="IPR019775">
    <property type="entry name" value="WD40_repeat_CS"/>
</dbReference>
<dbReference type="InterPro" id="IPR007111">
    <property type="entry name" value="NACHT_NTPase"/>
</dbReference>
<dbReference type="SUPFAM" id="SSF52540">
    <property type="entry name" value="P-loop containing nucleoside triphosphate hydrolases"/>
    <property type="match status" value="1"/>
</dbReference>
<keyword evidence="7" id="KW-1185">Reference proteome</keyword>
<dbReference type="RefSeq" id="XP_031929938.1">
    <property type="nucleotide sequence ID" value="XM_032072151.1"/>
</dbReference>
<dbReference type="InterPro" id="IPR031359">
    <property type="entry name" value="NACHT_N"/>
</dbReference>
<dbReference type="Pfam" id="PF17100">
    <property type="entry name" value="NACHT_N"/>
    <property type="match status" value="1"/>
</dbReference>
<feature type="domain" description="NACHT" evidence="5">
    <location>
        <begin position="372"/>
        <end position="525"/>
    </location>
</feature>
<dbReference type="PANTHER" id="PTHR19848">
    <property type="entry name" value="WD40 REPEAT PROTEIN"/>
    <property type="match status" value="1"/>
</dbReference>
<keyword evidence="1 3" id="KW-0853">WD repeat</keyword>
<dbReference type="PANTHER" id="PTHR19848:SF8">
    <property type="entry name" value="F-BOX AND WD REPEAT DOMAIN CONTAINING 7"/>
    <property type="match status" value="1"/>
</dbReference>
<reference evidence="6 7" key="1">
    <citation type="submission" date="2019-04" db="EMBL/GenBank/DDBJ databases">
        <title>Friends and foes A comparative genomics studyof 23 Aspergillus species from section Flavi.</title>
        <authorList>
            <consortium name="DOE Joint Genome Institute"/>
            <person name="Kjaerbolling I."/>
            <person name="Vesth T."/>
            <person name="Frisvad J.C."/>
            <person name="Nybo J.L."/>
            <person name="Theobald S."/>
            <person name="Kildgaard S."/>
            <person name="Isbrandt T."/>
            <person name="Kuo A."/>
            <person name="Sato A."/>
            <person name="Lyhne E.K."/>
            <person name="Kogle M.E."/>
            <person name="Wiebenga A."/>
            <person name="Kun R.S."/>
            <person name="Lubbers R.J."/>
            <person name="Makela M.R."/>
            <person name="Barry K."/>
            <person name="Chovatia M."/>
            <person name="Clum A."/>
            <person name="Daum C."/>
            <person name="Haridas S."/>
            <person name="He G."/>
            <person name="LaButti K."/>
            <person name="Lipzen A."/>
            <person name="Mondo S."/>
            <person name="Riley R."/>
            <person name="Salamov A."/>
            <person name="Simmons B.A."/>
            <person name="Magnuson J.K."/>
            <person name="Henrissat B."/>
            <person name="Mortensen U.H."/>
            <person name="Larsen T.O."/>
            <person name="Devries R.P."/>
            <person name="Grigoriev I.V."/>
            <person name="Machida M."/>
            <person name="Baker S.E."/>
            <person name="Andersen M.R."/>
        </authorList>
    </citation>
    <scope>NUCLEOTIDE SEQUENCE [LARGE SCALE GENOMIC DNA]</scope>
    <source>
        <strain evidence="6 7">CBS 763.97</strain>
    </source>
</reference>
<dbReference type="CDD" id="cd00200">
    <property type="entry name" value="WD40"/>
    <property type="match status" value="1"/>
</dbReference>
<dbReference type="SUPFAM" id="SSF50978">
    <property type="entry name" value="WD40 repeat-like"/>
    <property type="match status" value="1"/>
</dbReference>
<dbReference type="EMBL" id="ML737606">
    <property type="protein sequence ID" value="KAE8366857.1"/>
    <property type="molecule type" value="Genomic_DNA"/>
</dbReference>
<name>A0A5N7AAE5_9EURO</name>
<proteinExistence type="predicted"/>
<dbReference type="InterPro" id="IPR015943">
    <property type="entry name" value="WD40/YVTN_repeat-like_dom_sf"/>
</dbReference>
<organism evidence="6 7">
    <name type="scientific">Aspergillus caelatus</name>
    <dbReference type="NCBI Taxonomy" id="61420"/>
    <lineage>
        <taxon>Eukaryota</taxon>
        <taxon>Fungi</taxon>
        <taxon>Dikarya</taxon>
        <taxon>Ascomycota</taxon>
        <taxon>Pezizomycotina</taxon>
        <taxon>Eurotiomycetes</taxon>
        <taxon>Eurotiomycetidae</taxon>
        <taxon>Eurotiales</taxon>
        <taxon>Aspergillaceae</taxon>
        <taxon>Aspergillus</taxon>
        <taxon>Aspergillus subgen. Circumdati</taxon>
    </lineage>
</organism>
<feature type="repeat" description="WD" evidence="3">
    <location>
        <begin position="1149"/>
        <end position="1190"/>
    </location>
</feature>
<dbReference type="PROSITE" id="PS00678">
    <property type="entry name" value="WD_REPEATS_1"/>
    <property type="match status" value="2"/>
</dbReference>
<protein>
    <recommendedName>
        <fullName evidence="5">NACHT domain-containing protein</fullName>
    </recommendedName>
</protein>
<feature type="repeat" description="WD" evidence="3">
    <location>
        <begin position="1031"/>
        <end position="1065"/>
    </location>
</feature>
<accession>A0A5N7AAE5</accession>
<dbReference type="InterPro" id="IPR001680">
    <property type="entry name" value="WD40_rpt"/>
</dbReference>
<dbReference type="PROSITE" id="PS50837">
    <property type="entry name" value="NACHT"/>
    <property type="match status" value="1"/>
</dbReference>
<feature type="repeat" description="WD" evidence="3">
    <location>
        <begin position="1209"/>
        <end position="1243"/>
    </location>
</feature>
<evidence type="ECO:0000256" key="4">
    <source>
        <dbReference type="SAM" id="MobiDB-lite"/>
    </source>
</evidence>
<dbReference type="PROSITE" id="PS50082">
    <property type="entry name" value="WD_REPEATS_2"/>
    <property type="match status" value="5"/>
</dbReference>
<evidence type="ECO:0000256" key="2">
    <source>
        <dbReference type="ARBA" id="ARBA00022737"/>
    </source>
</evidence>
<dbReference type="Pfam" id="PF24883">
    <property type="entry name" value="NPHP3_N"/>
    <property type="match status" value="1"/>
</dbReference>